<dbReference type="InterPro" id="IPR004390">
    <property type="entry name" value="SR_rcpt_FtsY"/>
</dbReference>
<keyword evidence="5 9" id="KW-0342">GTP-binding</keyword>
<dbReference type="Pfam" id="PF00448">
    <property type="entry name" value="SRP54"/>
    <property type="match status" value="1"/>
</dbReference>
<dbReference type="OrthoDB" id="9804720at2"/>
<evidence type="ECO:0000256" key="9">
    <source>
        <dbReference type="HAMAP-Rule" id="MF_00920"/>
    </source>
</evidence>
<dbReference type="Gene3D" id="1.20.120.140">
    <property type="entry name" value="Signal recognition particle SRP54, nucleotide-binding domain"/>
    <property type="match status" value="1"/>
</dbReference>
<reference evidence="12" key="3">
    <citation type="submission" date="2023-03" db="EMBL/GenBank/DDBJ databases">
        <authorList>
            <person name="Shen W."/>
            <person name="Cai J."/>
        </authorList>
    </citation>
    <scope>NUCLEOTIDE SEQUENCE</scope>
    <source>
        <strain evidence="12">K69-2</strain>
    </source>
</reference>
<dbReference type="InterPro" id="IPR036225">
    <property type="entry name" value="SRP/SRP_N"/>
</dbReference>
<keyword evidence="4 9" id="KW-0378">Hydrolase</keyword>
<evidence type="ECO:0000259" key="11">
    <source>
        <dbReference type="PROSITE" id="PS00300"/>
    </source>
</evidence>
<dbReference type="InterPro" id="IPR027417">
    <property type="entry name" value="P-loop_NTPase"/>
</dbReference>
<dbReference type="GO" id="GO:0005886">
    <property type="term" value="C:plasma membrane"/>
    <property type="evidence" value="ECO:0007669"/>
    <property type="project" value="UniProtKB-SubCell"/>
</dbReference>
<dbReference type="SUPFAM" id="SSF52540">
    <property type="entry name" value="P-loop containing nucleoside triphosphate hydrolases"/>
    <property type="match status" value="1"/>
</dbReference>
<dbReference type="AlphaFoldDB" id="A0A1L8U3P4"/>
<dbReference type="InterPro" id="IPR013822">
    <property type="entry name" value="Signal_recog_particl_SRP54_hlx"/>
</dbReference>
<reference evidence="14 15" key="1">
    <citation type="submission" date="2018-06" db="EMBL/GenBank/DDBJ databases">
        <authorList>
            <consortium name="Pathogen Informatics"/>
            <person name="Doyle S."/>
        </authorList>
    </citation>
    <scope>NUCLEOTIDE SEQUENCE [LARGE SCALE GENOMIC DNA]</scope>
    <source>
        <strain evidence="14 15">NCTC12360</strain>
    </source>
</reference>
<comment type="function">
    <text evidence="9">Involved in targeting and insertion of nascent membrane proteins into the cytoplasmic membrane. Acts as a receptor for the complex formed by the signal recognition particle (SRP) and the ribosome-nascent chain (RNC).</text>
</comment>
<evidence type="ECO:0000256" key="8">
    <source>
        <dbReference type="ARBA" id="ARBA00048027"/>
    </source>
</evidence>
<evidence type="ECO:0000256" key="5">
    <source>
        <dbReference type="ARBA" id="ARBA00023134"/>
    </source>
</evidence>
<feature type="binding site" evidence="9">
    <location>
        <begin position="233"/>
        <end position="240"/>
    </location>
    <ligand>
        <name>GTP</name>
        <dbReference type="ChEBI" id="CHEBI:37565"/>
    </ligand>
</feature>
<protein>
    <recommendedName>
        <fullName evidence="9">Signal recognition particle receptor FtsY</fullName>
        <shortName evidence="9">SRP receptor</shortName>
        <ecNumber evidence="9">3.6.5.4</ecNumber>
    </recommendedName>
</protein>
<comment type="catalytic activity">
    <reaction evidence="8 9">
        <text>GTP + H2O = GDP + phosphate + H(+)</text>
        <dbReference type="Rhea" id="RHEA:19669"/>
        <dbReference type="ChEBI" id="CHEBI:15377"/>
        <dbReference type="ChEBI" id="CHEBI:15378"/>
        <dbReference type="ChEBI" id="CHEBI:37565"/>
        <dbReference type="ChEBI" id="CHEBI:43474"/>
        <dbReference type="ChEBI" id="CHEBI:58189"/>
        <dbReference type="EC" id="3.6.5.4"/>
    </reaction>
</comment>
<evidence type="ECO:0000256" key="1">
    <source>
        <dbReference type="ARBA" id="ARBA00022475"/>
    </source>
</evidence>
<evidence type="ECO:0000313" key="15">
    <source>
        <dbReference type="Proteomes" id="UP000254807"/>
    </source>
</evidence>
<dbReference type="Proteomes" id="UP001183682">
    <property type="component" value="Unassembled WGS sequence"/>
</dbReference>
<dbReference type="RefSeq" id="WP_060813268.1">
    <property type="nucleotide sequence ID" value="NZ_BTSN01000004.1"/>
</dbReference>
<accession>A0A1L8U3P4</accession>
<dbReference type="NCBIfam" id="TIGR00064">
    <property type="entry name" value="ftsY"/>
    <property type="match status" value="1"/>
</dbReference>
<dbReference type="FunFam" id="1.20.120.140:FF:000002">
    <property type="entry name" value="Signal recognition particle receptor FtsY"/>
    <property type="match status" value="1"/>
</dbReference>
<name>A0A1L8U3P4_ENTGA</name>
<dbReference type="Proteomes" id="UP000254807">
    <property type="component" value="Unassembled WGS sequence"/>
</dbReference>
<comment type="similarity">
    <text evidence="9">Belongs to the GTP-binding SRP family. FtsY subfamily.</text>
</comment>
<evidence type="ECO:0000313" key="12">
    <source>
        <dbReference type="EMBL" id="MDT2689950.1"/>
    </source>
</evidence>
<dbReference type="SMART" id="SM00962">
    <property type="entry name" value="SRP54"/>
    <property type="match status" value="1"/>
</dbReference>
<dbReference type="InterPro" id="IPR003593">
    <property type="entry name" value="AAA+_ATPase"/>
</dbReference>
<keyword evidence="15" id="KW-1185">Reference proteome</keyword>
<evidence type="ECO:0000256" key="7">
    <source>
        <dbReference type="ARBA" id="ARBA00023170"/>
    </source>
</evidence>
<dbReference type="GO" id="GO:0005737">
    <property type="term" value="C:cytoplasm"/>
    <property type="evidence" value="ECO:0007669"/>
    <property type="project" value="UniProtKB-SubCell"/>
</dbReference>
<evidence type="ECO:0000256" key="4">
    <source>
        <dbReference type="ARBA" id="ARBA00022801"/>
    </source>
</evidence>
<keyword evidence="6 9" id="KW-0472">Membrane</keyword>
<gene>
    <name evidence="9 14" type="primary">ftsY</name>
    <name evidence="13" type="ORF">GTI89_05335</name>
    <name evidence="14" type="ORF">NCTC12360_03047</name>
    <name evidence="12" type="ORF">P7E30_07000</name>
</gene>
<dbReference type="PANTHER" id="PTHR43134:SF1">
    <property type="entry name" value="SIGNAL RECOGNITION PARTICLE RECEPTOR SUBUNIT ALPHA"/>
    <property type="match status" value="1"/>
</dbReference>
<keyword evidence="7 9" id="KW-0675">Receptor</keyword>
<sequence length="433" mass="46936">MGFFDKIKKALIGESKEQDKVQGEVEEPVESPESSVDESSVADDHSAQEQTVESTEPTLDSRPETTTDSALQPTETEESAADTSSSEGAQDLKSAEPFDVVTPSETVKKPEVQPQPTAVHKEDVQDKYTKGLSKSRKTFGQRLNELFANFRSVDEDFFEEVEETLIGADVGFDAAIKITDALRQEVKLRNVKKPAEVQNVIIEKLVDLYGEAGVDEVNELNMQPGLTVILFVGVNGVGKTTSIGKLAHQFKSEGKKVLLAAADTFRAGAIDQLVVWGDRAGVEVVRGKAGGDPAAVVFDAMERAKAEQADVLLVDTAGRLQNKVNLMNELEKIKRIIQRVEPNAPHEVLLVLDATTGQNAMNQAKQFKETTDVTGLVLTKLDGTAKGGIVLAIRNELRLPVKLVGLGEGINDLEPFDPNEFVVGLFKGLINEG</sequence>
<dbReference type="PROSITE" id="PS00300">
    <property type="entry name" value="SRP54"/>
    <property type="match status" value="1"/>
</dbReference>
<dbReference type="GO" id="GO:0005047">
    <property type="term" value="F:signal recognition particle binding"/>
    <property type="evidence" value="ECO:0007669"/>
    <property type="project" value="TreeGrafter"/>
</dbReference>
<evidence type="ECO:0000313" key="13">
    <source>
        <dbReference type="EMBL" id="MXS25499.1"/>
    </source>
</evidence>
<dbReference type="GO" id="GO:0005525">
    <property type="term" value="F:GTP binding"/>
    <property type="evidence" value="ECO:0007669"/>
    <property type="project" value="UniProtKB-UniRule"/>
</dbReference>
<dbReference type="FunFam" id="3.40.50.300:FF:000053">
    <property type="entry name" value="Signal recognition particle receptor FtsY"/>
    <property type="match status" value="1"/>
</dbReference>
<comment type="subcellular location">
    <subcellularLocation>
        <location evidence="9">Cell membrane</location>
        <topology evidence="9">Peripheral membrane protein</topology>
        <orientation evidence="9">Cytoplasmic side</orientation>
    </subcellularLocation>
    <subcellularLocation>
        <location evidence="9">Cytoplasm</location>
    </subcellularLocation>
</comment>
<dbReference type="SMART" id="SM00963">
    <property type="entry name" value="SRP54_N"/>
    <property type="match status" value="1"/>
</dbReference>
<dbReference type="HAMAP" id="MF_00920">
    <property type="entry name" value="FtsY"/>
    <property type="match status" value="1"/>
</dbReference>
<dbReference type="Gene3D" id="3.40.50.300">
    <property type="entry name" value="P-loop containing nucleotide triphosphate hydrolases"/>
    <property type="match status" value="1"/>
</dbReference>
<feature type="compositionally biased region" description="Polar residues" evidence="10">
    <location>
        <begin position="48"/>
        <end position="58"/>
    </location>
</feature>
<feature type="compositionally biased region" description="Basic and acidic residues" evidence="10">
    <location>
        <begin position="14"/>
        <end position="23"/>
    </location>
</feature>
<reference evidence="13 16" key="2">
    <citation type="submission" date="2019-04" db="EMBL/GenBank/DDBJ databases">
        <title>Step-wise assembly of the neonatal virome modulated by breast feeding.</title>
        <authorList>
            <person name="Liang G."/>
            <person name="Bushman F."/>
        </authorList>
    </citation>
    <scope>NUCLEOTIDE SEQUENCE [LARGE SCALE GENOMIC DNA]</scope>
    <source>
        <strain evidence="13 16">E3404</strain>
    </source>
</reference>
<dbReference type="InterPro" id="IPR042101">
    <property type="entry name" value="SRP54_N_sf"/>
</dbReference>
<dbReference type="CDD" id="cd17874">
    <property type="entry name" value="FtsY"/>
    <property type="match status" value="1"/>
</dbReference>
<keyword evidence="3 9" id="KW-0547">Nucleotide-binding</keyword>
<evidence type="ECO:0000256" key="10">
    <source>
        <dbReference type="SAM" id="MobiDB-lite"/>
    </source>
</evidence>
<proteinExistence type="inferred from homology"/>
<dbReference type="EMBL" id="JARPZN010000003">
    <property type="protein sequence ID" value="MDT2689950.1"/>
    <property type="molecule type" value="Genomic_DNA"/>
</dbReference>
<dbReference type="PANTHER" id="PTHR43134">
    <property type="entry name" value="SIGNAL RECOGNITION PARTICLE RECEPTOR SUBUNIT ALPHA"/>
    <property type="match status" value="1"/>
</dbReference>
<organism evidence="14 15">
    <name type="scientific">Enterococcus gallinarum</name>
    <dbReference type="NCBI Taxonomy" id="1353"/>
    <lineage>
        <taxon>Bacteria</taxon>
        <taxon>Bacillati</taxon>
        <taxon>Bacillota</taxon>
        <taxon>Bacilli</taxon>
        <taxon>Lactobacillales</taxon>
        <taxon>Enterococcaceae</taxon>
        <taxon>Enterococcus</taxon>
    </lineage>
</organism>
<feature type="region of interest" description="Disordered" evidence="10">
    <location>
        <begin position="1"/>
        <end position="127"/>
    </location>
</feature>
<dbReference type="GO" id="GO:0006614">
    <property type="term" value="P:SRP-dependent cotranslational protein targeting to membrane"/>
    <property type="evidence" value="ECO:0007669"/>
    <property type="project" value="InterPro"/>
</dbReference>
<evidence type="ECO:0000256" key="6">
    <source>
        <dbReference type="ARBA" id="ARBA00023136"/>
    </source>
</evidence>
<keyword evidence="1 9" id="KW-1003">Cell membrane</keyword>
<feature type="binding site" evidence="9">
    <location>
        <begin position="379"/>
        <end position="382"/>
    </location>
    <ligand>
        <name>GTP</name>
        <dbReference type="ChEBI" id="CHEBI:37565"/>
    </ligand>
</feature>
<evidence type="ECO:0000256" key="2">
    <source>
        <dbReference type="ARBA" id="ARBA00022490"/>
    </source>
</evidence>
<feature type="binding site" evidence="9">
    <location>
        <begin position="315"/>
        <end position="319"/>
    </location>
    <ligand>
        <name>GTP</name>
        <dbReference type="ChEBI" id="CHEBI:37565"/>
    </ligand>
</feature>
<evidence type="ECO:0000313" key="16">
    <source>
        <dbReference type="Proteomes" id="UP000439965"/>
    </source>
</evidence>
<keyword evidence="2 9" id="KW-0963">Cytoplasm</keyword>
<dbReference type="EMBL" id="UFYW01000001">
    <property type="protein sequence ID" value="STD84507.1"/>
    <property type="molecule type" value="Genomic_DNA"/>
</dbReference>
<dbReference type="SUPFAM" id="SSF47364">
    <property type="entry name" value="Domain of the SRP/SRP receptor G-proteins"/>
    <property type="match status" value="1"/>
</dbReference>
<dbReference type="GO" id="GO:0003924">
    <property type="term" value="F:GTPase activity"/>
    <property type="evidence" value="ECO:0007669"/>
    <property type="project" value="UniProtKB-UniRule"/>
</dbReference>
<dbReference type="SMART" id="SM00382">
    <property type="entry name" value="AAA"/>
    <property type="match status" value="1"/>
</dbReference>
<evidence type="ECO:0000313" key="14">
    <source>
        <dbReference type="EMBL" id="STD84507.1"/>
    </source>
</evidence>
<feature type="domain" description="SRP54-type proteins GTP-binding" evidence="11">
    <location>
        <begin position="400"/>
        <end position="413"/>
    </location>
</feature>
<dbReference type="EC" id="3.6.5.4" evidence="9"/>
<comment type="subunit">
    <text evidence="9">Part of the signal recognition particle protein translocation system, which is composed of SRP and FtsY.</text>
</comment>
<dbReference type="InterPro" id="IPR000897">
    <property type="entry name" value="SRP54_GTPase_dom"/>
</dbReference>
<dbReference type="EMBL" id="WVTI01000003">
    <property type="protein sequence ID" value="MXS25499.1"/>
    <property type="molecule type" value="Genomic_DNA"/>
</dbReference>
<dbReference type="GeneID" id="93223028"/>
<evidence type="ECO:0000256" key="3">
    <source>
        <dbReference type="ARBA" id="ARBA00022741"/>
    </source>
</evidence>
<dbReference type="Proteomes" id="UP000439965">
    <property type="component" value="Unassembled WGS sequence"/>
</dbReference>
<dbReference type="Pfam" id="PF02881">
    <property type="entry name" value="SRP54_N"/>
    <property type="match status" value="1"/>
</dbReference>